<keyword evidence="2" id="KW-1185">Reference proteome</keyword>
<protein>
    <submittedName>
        <fullName evidence="1">Uncharacterized protein</fullName>
    </submittedName>
</protein>
<dbReference type="RefSeq" id="WP_008189258.1">
    <property type="nucleotide sequence ID" value="NZ_GL890968.1"/>
</dbReference>
<sequence>MKEMDADTKSTTCGAPMLLQLKLKLRKSVRVAWPKGHRQGARLQGREGLLTALGRTSMSDGNNITYDWTKSS</sequence>
<dbReference type="EMBL" id="GL890968">
    <property type="protein sequence ID" value="EGJ29629.1"/>
    <property type="molecule type" value="Genomic_DNA"/>
</dbReference>
<proteinExistence type="predicted"/>
<reference evidence="2" key="1">
    <citation type="journal article" date="2011" name="Proc. Natl. Acad. Sci. U.S.A.">
        <title>Genomic insights into the physiology and ecology of the marine filamentous cyanobacterium Lyngbya majuscula.</title>
        <authorList>
            <person name="Jones A.C."/>
            <person name="Monroe E.A."/>
            <person name="Podell S."/>
            <person name="Hess W.R."/>
            <person name="Klages S."/>
            <person name="Esquenazi E."/>
            <person name="Niessen S."/>
            <person name="Hoover H."/>
            <person name="Rothmann M."/>
            <person name="Lasken R.S."/>
            <person name="Yates J.R.III."/>
            <person name="Reinhardt R."/>
            <person name="Kube M."/>
            <person name="Burkart M.D."/>
            <person name="Allen E.E."/>
            <person name="Dorrestein P.C."/>
            <person name="Gerwick W.H."/>
            <person name="Gerwick L."/>
        </authorList>
    </citation>
    <scope>NUCLEOTIDE SEQUENCE [LARGE SCALE GENOMIC DNA]</scope>
    <source>
        <strain evidence="2">3L</strain>
    </source>
</reference>
<dbReference type="AlphaFoldDB" id="F4Y0K5"/>
<name>F4Y0K5_9CYAN</name>
<dbReference type="Proteomes" id="UP000003959">
    <property type="component" value="Unassembled WGS sequence"/>
</dbReference>
<accession>F4Y0K5</accession>
<dbReference type="HOGENOM" id="CLU_2717952_0_0_3"/>
<organism evidence="1 2">
    <name type="scientific">Moorena producens 3L</name>
    <dbReference type="NCBI Taxonomy" id="489825"/>
    <lineage>
        <taxon>Bacteria</taxon>
        <taxon>Bacillati</taxon>
        <taxon>Cyanobacteriota</taxon>
        <taxon>Cyanophyceae</taxon>
        <taxon>Coleofasciculales</taxon>
        <taxon>Coleofasciculaceae</taxon>
        <taxon>Moorena</taxon>
    </lineage>
</organism>
<evidence type="ECO:0000313" key="2">
    <source>
        <dbReference type="Proteomes" id="UP000003959"/>
    </source>
</evidence>
<evidence type="ECO:0000313" key="1">
    <source>
        <dbReference type="EMBL" id="EGJ29629.1"/>
    </source>
</evidence>
<gene>
    <name evidence="1" type="ORF">LYNGBM3L_61520</name>
</gene>